<feature type="domain" description="IclR-ED" evidence="5">
    <location>
        <begin position="70"/>
        <end position="249"/>
    </location>
</feature>
<sequence length="250" mass="28629">MRKNDPIKSITNAIEIMDFVNENEINGISAISKNLNIPKTTVFRILKTLESVNFISKVAEDNYSIGYKIKNYQVGIKRDKFLISKSKAIINDFVEKTGETVNLAVKNDNDKSFIIYSKQGDFYTLQSNMSPESELYCSSTGKIFLSTFEEEKLKLYFEKNLEKRTVNTITDYKTFCDEKKEILKYSIAYDKEEYEYGLTCIASTIRMNNEIVAAISISGPTTRLKFKGFEFLESELIKAAKLITEKISSN</sequence>
<protein>
    <submittedName>
        <fullName evidence="6">IclR family transcriptional regulator</fullName>
    </submittedName>
</protein>
<dbReference type="InterPro" id="IPR014757">
    <property type="entry name" value="Tscrpt_reg_IclR_C"/>
</dbReference>
<dbReference type="Pfam" id="PF09339">
    <property type="entry name" value="HTH_IclR"/>
    <property type="match status" value="1"/>
</dbReference>
<name>A0ABX2SXM3_9BACL</name>
<evidence type="ECO:0000256" key="3">
    <source>
        <dbReference type="ARBA" id="ARBA00023163"/>
    </source>
</evidence>
<dbReference type="InterPro" id="IPR036388">
    <property type="entry name" value="WH-like_DNA-bd_sf"/>
</dbReference>
<reference evidence="6 7" key="1">
    <citation type="submission" date="2020-07" db="EMBL/GenBank/DDBJ databases">
        <title>MOT database genomes.</title>
        <authorList>
            <person name="Joseph S."/>
            <person name="Aduse-Opoku J."/>
            <person name="Hashim A."/>
            <person name="Wade W."/>
            <person name="Curtis M."/>
        </authorList>
    </citation>
    <scope>NUCLEOTIDE SEQUENCE [LARGE SCALE GENOMIC DNA]</scope>
    <source>
        <strain evidence="6 7">CIP 106318</strain>
    </source>
</reference>
<dbReference type="PANTHER" id="PTHR30136:SF24">
    <property type="entry name" value="HTH-TYPE TRANSCRIPTIONAL REPRESSOR ALLR"/>
    <property type="match status" value="1"/>
</dbReference>
<evidence type="ECO:0000256" key="2">
    <source>
        <dbReference type="ARBA" id="ARBA00023125"/>
    </source>
</evidence>
<comment type="caution">
    <text evidence="6">The sequence shown here is derived from an EMBL/GenBank/DDBJ whole genome shotgun (WGS) entry which is preliminary data.</text>
</comment>
<dbReference type="Gene3D" id="3.30.450.40">
    <property type="match status" value="1"/>
</dbReference>
<dbReference type="Pfam" id="PF01614">
    <property type="entry name" value="IclR_C"/>
    <property type="match status" value="1"/>
</dbReference>
<feature type="domain" description="HTH iclR-type" evidence="4">
    <location>
        <begin position="7"/>
        <end position="67"/>
    </location>
</feature>
<keyword evidence="1" id="KW-0805">Transcription regulation</keyword>
<dbReference type="PROSITE" id="PS51077">
    <property type="entry name" value="HTH_ICLR"/>
    <property type="match status" value="1"/>
</dbReference>
<dbReference type="InterPro" id="IPR029016">
    <property type="entry name" value="GAF-like_dom_sf"/>
</dbReference>
<keyword evidence="7" id="KW-1185">Reference proteome</keyword>
<dbReference type="InterPro" id="IPR050707">
    <property type="entry name" value="HTH_MetabolicPath_Reg"/>
</dbReference>
<gene>
    <name evidence="6" type="ORF">HZY85_00640</name>
</gene>
<dbReference type="Gene3D" id="1.10.10.10">
    <property type="entry name" value="Winged helix-like DNA-binding domain superfamily/Winged helix DNA-binding domain"/>
    <property type="match status" value="1"/>
</dbReference>
<dbReference type="InterPro" id="IPR036390">
    <property type="entry name" value="WH_DNA-bd_sf"/>
</dbReference>
<keyword evidence="2" id="KW-0238">DNA-binding</keyword>
<dbReference type="SUPFAM" id="SSF46785">
    <property type="entry name" value="Winged helix' DNA-binding domain"/>
    <property type="match status" value="1"/>
</dbReference>
<dbReference type="PROSITE" id="PS51078">
    <property type="entry name" value="ICLR_ED"/>
    <property type="match status" value="1"/>
</dbReference>
<organism evidence="6 7">
    <name type="scientific">Gemelliphila palaticanis</name>
    <dbReference type="NCBI Taxonomy" id="81950"/>
    <lineage>
        <taxon>Bacteria</taxon>
        <taxon>Bacillati</taxon>
        <taxon>Bacillota</taxon>
        <taxon>Bacilli</taxon>
        <taxon>Bacillales</taxon>
        <taxon>Gemellaceae</taxon>
        <taxon>Gemelliphila</taxon>
    </lineage>
</organism>
<dbReference type="PANTHER" id="PTHR30136">
    <property type="entry name" value="HELIX-TURN-HELIX TRANSCRIPTIONAL REGULATOR, ICLR FAMILY"/>
    <property type="match status" value="1"/>
</dbReference>
<dbReference type="Proteomes" id="UP000531840">
    <property type="component" value="Unassembled WGS sequence"/>
</dbReference>
<evidence type="ECO:0000259" key="4">
    <source>
        <dbReference type="PROSITE" id="PS51077"/>
    </source>
</evidence>
<evidence type="ECO:0000313" key="6">
    <source>
        <dbReference type="EMBL" id="NYS46702.1"/>
    </source>
</evidence>
<dbReference type="SMART" id="SM00346">
    <property type="entry name" value="HTH_ICLR"/>
    <property type="match status" value="1"/>
</dbReference>
<dbReference type="RefSeq" id="WP_179939814.1">
    <property type="nucleotide sequence ID" value="NZ_JACBYF010000001.1"/>
</dbReference>
<dbReference type="InterPro" id="IPR005471">
    <property type="entry name" value="Tscrpt_reg_IclR_N"/>
</dbReference>
<accession>A0ABX2SXM3</accession>
<evidence type="ECO:0000313" key="7">
    <source>
        <dbReference type="Proteomes" id="UP000531840"/>
    </source>
</evidence>
<proteinExistence type="predicted"/>
<dbReference type="SUPFAM" id="SSF55781">
    <property type="entry name" value="GAF domain-like"/>
    <property type="match status" value="1"/>
</dbReference>
<evidence type="ECO:0000259" key="5">
    <source>
        <dbReference type="PROSITE" id="PS51078"/>
    </source>
</evidence>
<dbReference type="EMBL" id="JACBYF010000001">
    <property type="protein sequence ID" value="NYS46702.1"/>
    <property type="molecule type" value="Genomic_DNA"/>
</dbReference>
<keyword evidence="3" id="KW-0804">Transcription</keyword>
<evidence type="ECO:0000256" key="1">
    <source>
        <dbReference type="ARBA" id="ARBA00023015"/>
    </source>
</evidence>